<keyword evidence="4" id="KW-0255">Endonuclease</keyword>
<organism evidence="8 9">
    <name type="scientific">Rudanella paleaurantiibacter</name>
    <dbReference type="NCBI Taxonomy" id="2614655"/>
    <lineage>
        <taxon>Bacteria</taxon>
        <taxon>Pseudomonadati</taxon>
        <taxon>Bacteroidota</taxon>
        <taxon>Cytophagia</taxon>
        <taxon>Cytophagales</taxon>
        <taxon>Cytophagaceae</taxon>
        <taxon>Rudanella</taxon>
    </lineage>
</organism>
<gene>
    <name evidence="8" type="ORF">F5984_19865</name>
</gene>
<evidence type="ECO:0000313" key="9">
    <source>
        <dbReference type="Proteomes" id="UP000488299"/>
    </source>
</evidence>
<keyword evidence="6" id="KW-0694">RNA-binding</keyword>
<name>A0A7J5TV45_9BACT</name>
<evidence type="ECO:0000256" key="6">
    <source>
        <dbReference type="ARBA" id="ARBA00022884"/>
    </source>
</evidence>
<protein>
    <submittedName>
        <fullName evidence="8">Addiction module toxin, HicA family</fullName>
    </submittedName>
</protein>
<evidence type="ECO:0000256" key="3">
    <source>
        <dbReference type="ARBA" id="ARBA00022722"/>
    </source>
</evidence>
<dbReference type="GO" id="GO:0003729">
    <property type="term" value="F:mRNA binding"/>
    <property type="evidence" value="ECO:0007669"/>
    <property type="project" value="InterPro"/>
</dbReference>
<accession>A0A7J5TV45</accession>
<evidence type="ECO:0000256" key="1">
    <source>
        <dbReference type="ARBA" id="ARBA00006620"/>
    </source>
</evidence>
<keyword evidence="7" id="KW-0346">Stress response</keyword>
<keyword evidence="5" id="KW-0378">Hydrolase</keyword>
<keyword evidence="3" id="KW-0540">Nuclease</keyword>
<keyword evidence="9" id="KW-1185">Reference proteome</keyword>
<evidence type="ECO:0000256" key="4">
    <source>
        <dbReference type="ARBA" id="ARBA00022759"/>
    </source>
</evidence>
<dbReference type="PANTHER" id="PTHR34873">
    <property type="entry name" value="SSR1766 PROTEIN"/>
    <property type="match status" value="1"/>
</dbReference>
<dbReference type="InterPro" id="IPR038570">
    <property type="entry name" value="HicA_sf"/>
</dbReference>
<comment type="caution">
    <text evidence="8">The sequence shown here is derived from an EMBL/GenBank/DDBJ whole genome shotgun (WGS) entry which is preliminary data.</text>
</comment>
<evidence type="ECO:0000256" key="7">
    <source>
        <dbReference type="ARBA" id="ARBA00023016"/>
    </source>
</evidence>
<dbReference type="SUPFAM" id="SSF54786">
    <property type="entry name" value="YcfA/nrd intein domain"/>
    <property type="match status" value="1"/>
</dbReference>
<evidence type="ECO:0000256" key="2">
    <source>
        <dbReference type="ARBA" id="ARBA00022649"/>
    </source>
</evidence>
<keyword evidence="2" id="KW-1277">Toxin-antitoxin system</keyword>
<dbReference type="InterPro" id="IPR012933">
    <property type="entry name" value="HicA_mRNA_interferase"/>
</dbReference>
<dbReference type="RefSeq" id="WP_152125965.1">
    <property type="nucleotide sequence ID" value="NZ_WELI01000009.1"/>
</dbReference>
<reference evidence="8 9" key="1">
    <citation type="submission" date="2019-10" db="EMBL/GenBank/DDBJ databases">
        <title>Rudanella paleaurantiibacter sp. nov., isolated from sludge.</title>
        <authorList>
            <person name="Xu S.Q."/>
        </authorList>
    </citation>
    <scope>NUCLEOTIDE SEQUENCE [LARGE SCALE GENOMIC DNA]</scope>
    <source>
        <strain evidence="8 9">HX-22-17</strain>
    </source>
</reference>
<dbReference type="GO" id="GO:0004519">
    <property type="term" value="F:endonuclease activity"/>
    <property type="evidence" value="ECO:0007669"/>
    <property type="project" value="UniProtKB-KW"/>
</dbReference>
<dbReference type="Proteomes" id="UP000488299">
    <property type="component" value="Unassembled WGS sequence"/>
</dbReference>
<evidence type="ECO:0000256" key="5">
    <source>
        <dbReference type="ARBA" id="ARBA00022801"/>
    </source>
</evidence>
<proteinExistence type="inferred from homology"/>
<dbReference type="AlphaFoldDB" id="A0A7J5TV45"/>
<sequence>MNAAEVIRLLEDKGWSEVRQKGSHRIFKHPEKQSIISVPIHGSKDIATGTLKSILKTAGLK</sequence>
<dbReference type="EMBL" id="WELI01000009">
    <property type="protein sequence ID" value="KAB7728014.1"/>
    <property type="molecule type" value="Genomic_DNA"/>
</dbReference>
<dbReference type="Pfam" id="PF07927">
    <property type="entry name" value="HicA_toxin"/>
    <property type="match status" value="1"/>
</dbReference>
<dbReference type="Gene3D" id="3.30.920.30">
    <property type="entry name" value="Hypothetical protein"/>
    <property type="match status" value="1"/>
</dbReference>
<dbReference type="GO" id="GO:0016787">
    <property type="term" value="F:hydrolase activity"/>
    <property type="evidence" value="ECO:0007669"/>
    <property type="project" value="UniProtKB-KW"/>
</dbReference>
<evidence type="ECO:0000313" key="8">
    <source>
        <dbReference type="EMBL" id="KAB7728014.1"/>
    </source>
</evidence>
<comment type="similarity">
    <text evidence="1">Belongs to the HicA mRNA interferase family.</text>
</comment>
<dbReference type="PANTHER" id="PTHR34873:SF3">
    <property type="entry name" value="ADDICTION MODULE TOXIN, HICA FAMILY"/>
    <property type="match status" value="1"/>
</dbReference>